<sequence length="301" mass="33802">MSIWEDAFASLLDNYEKGWGGLSIEEMLQKDWDLFNLDSIQIRKFLSGVFNEHDFLEPGVTIVHKIAPETPNYLDVWNYYINHVTRVNRFFPPKDLPHNALDPLGELILGNSRDVESKTQFYRGRITSNSAALESEEMGKPPFEVTTGGRANPAGIPHLYLAFEKETCAAECRVGLNGYVSIATFVSNSGFKTLDLNDVDSINPFTTEDDLGPILQARTVLNRLRDDIAIPARSHDSQLDYIATQFLCEYAKNLGLSGVIYPSTLLKNGTNLVLFDDALVDCRINVEAFQIVRDDFKIDLA</sequence>
<reference evidence="2" key="1">
    <citation type="submission" date="2023-08" db="EMBL/GenBank/DDBJ databases">
        <title>Isolation and Characterization of Rhodococcus erythropolis MGMM8.</title>
        <authorList>
            <person name="Diabankana R.G.C."/>
            <person name="Afordoanyi D.M."/>
            <person name="Validov S.Z."/>
        </authorList>
    </citation>
    <scope>NUCLEOTIDE SEQUENCE</scope>
    <source>
        <strain evidence="2">MGMM8</strain>
    </source>
</reference>
<accession>A0AAX3ZYF1</accession>
<feature type="domain" description="RES" evidence="1">
    <location>
        <begin position="134"/>
        <end position="286"/>
    </location>
</feature>
<organism evidence="2 3">
    <name type="scientific">Rhodococcus erythropolis</name>
    <name type="common">Arthrobacter picolinophilus</name>
    <dbReference type="NCBI Taxonomy" id="1833"/>
    <lineage>
        <taxon>Bacteria</taxon>
        <taxon>Bacillati</taxon>
        <taxon>Actinomycetota</taxon>
        <taxon>Actinomycetes</taxon>
        <taxon>Mycobacteriales</taxon>
        <taxon>Nocardiaceae</taxon>
        <taxon>Rhodococcus</taxon>
        <taxon>Rhodococcus erythropolis group</taxon>
    </lineage>
</organism>
<evidence type="ECO:0000313" key="3">
    <source>
        <dbReference type="Proteomes" id="UP001230933"/>
    </source>
</evidence>
<evidence type="ECO:0000313" key="2">
    <source>
        <dbReference type="EMBL" id="WMN01765.1"/>
    </source>
</evidence>
<dbReference type="SMART" id="SM00953">
    <property type="entry name" value="RES"/>
    <property type="match status" value="1"/>
</dbReference>
<protein>
    <submittedName>
        <fullName evidence="2">RES family NAD+ phosphorylase</fullName>
    </submittedName>
</protein>
<gene>
    <name evidence="2" type="ORF">QIE55_31185</name>
</gene>
<dbReference type="Proteomes" id="UP001230933">
    <property type="component" value="Chromosome"/>
</dbReference>
<dbReference type="InterPro" id="IPR014914">
    <property type="entry name" value="RES_dom"/>
</dbReference>
<name>A0AAX3ZYF1_RHOER</name>
<evidence type="ECO:0000259" key="1">
    <source>
        <dbReference type="SMART" id="SM00953"/>
    </source>
</evidence>
<dbReference type="RefSeq" id="WP_308370843.1">
    <property type="nucleotide sequence ID" value="NZ_CP124545.1"/>
</dbReference>
<dbReference type="AlphaFoldDB" id="A0AAX3ZYF1"/>
<proteinExistence type="predicted"/>
<dbReference type="Pfam" id="PF08808">
    <property type="entry name" value="RES"/>
    <property type="match status" value="1"/>
</dbReference>
<dbReference type="EMBL" id="CP124545">
    <property type="protein sequence ID" value="WMN01765.1"/>
    <property type="molecule type" value="Genomic_DNA"/>
</dbReference>